<accession>A0A6G1GLT2</accession>
<evidence type="ECO:0000256" key="8">
    <source>
        <dbReference type="SAM" id="MobiDB-lite"/>
    </source>
</evidence>
<feature type="compositionally biased region" description="Basic and acidic residues" evidence="8">
    <location>
        <begin position="462"/>
        <end position="476"/>
    </location>
</feature>
<dbReference type="NCBIfam" id="TIGR00879">
    <property type="entry name" value="SP"/>
    <property type="match status" value="1"/>
</dbReference>
<evidence type="ECO:0000256" key="7">
    <source>
        <dbReference type="RuleBase" id="RU003346"/>
    </source>
</evidence>
<evidence type="ECO:0000256" key="3">
    <source>
        <dbReference type="ARBA" id="ARBA00022448"/>
    </source>
</evidence>
<evidence type="ECO:0000259" key="10">
    <source>
        <dbReference type="PROSITE" id="PS50850"/>
    </source>
</evidence>
<protein>
    <submittedName>
        <fullName evidence="11">MFS sugar transporter-like protein</fullName>
    </submittedName>
</protein>
<keyword evidence="12" id="KW-1185">Reference proteome</keyword>
<feature type="transmembrane region" description="Helical" evidence="9">
    <location>
        <begin position="254"/>
        <end position="278"/>
    </location>
</feature>
<dbReference type="Pfam" id="PF00083">
    <property type="entry name" value="Sugar_tr"/>
    <property type="match status" value="1"/>
</dbReference>
<dbReference type="Proteomes" id="UP000800041">
    <property type="component" value="Unassembled WGS sequence"/>
</dbReference>
<dbReference type="GO" id="GO:0016020">
    <property type="term" value="C:membrane"/>
    <property type="evidence" value="ECO:0007669"/>
    <property type="project" value="UniProtKB-SubCell"/>
</dbReference>
<dbReference type="InterPro" id="IPR005828">
    <property type="entry name" value="MFS_sugar_transport-like"/>
</dbReference>
<evidence type="ECO:0000256" key="6">
    <source>
        <dbReference type="ARBA" id="ARBA00023136"/>
    </source>
</evidence>
<reference evidence="11" key="1">
    <citation type="journal article" date="2020" name="Stud. Mycol.">
        <title>101 Dothideomycetes genomes: a test case for predicting lifestyles and emergence of pathogens.</title>
        <authorList>
            <person name="Haridas S."/>
            <person name="Albert R."/>
            <person name="Binder M."/>
            <person name="Bloem J."/>
            <person name="Labutti K."/>
            <person name="Salamov A."/>
            <person name="Andreopoulos B."/>
            <person name="Baker S."/>
            <person name="Barry K."/>
            <person name="Bills G."/>
            <person name="Bluhm B."/>
            <person name="Cannon C."/>
            <person name="Castanera R."/>
            <person name="Culley D."/>
            <person name="Daum C."/>
            <person name="Ezra D."/>
            <person name="Gonzalez J."/>
            <person name="Henrissat B."/>
            <person name="Kuo A."/>
            <person name="Liang C."/>
            <person name="Lipzen A."/>
            <person name="Lutzoni F."/>
            <person name="Magnuson J."/>
            <person name="Mondo S."/>
            <person name="Nolan M."/>
            <person name="Ohm R."/>
            <person name="Pangilinan J."/>
            <person name="Park H.-J."/>
            <person name="Ramirez L."/>
            <person name="Alfaro M."/>
            <person name="Sun H."/>
            <person name="Tritt A."/>
            <person name="Yoshinaga Y."/>
            <person name="Zwiers L.-H."/>
            <person name="Turgeon B."/>
            <person name="Goodwin S."/>
            <person name="Spatafora J."/>
            <person name="Crous P."/>
            <person name="Grigoriev I."/>
        </authorList>
    </citation>
    <scope>NUCLEOTIDE SEQUENCE</scope>
    <source>
        <strain evidence="11">CBS 113979</strain>
    </source>
</reference>
<evidence type="ECO:0000256" key="9">
    <source>
        <dbReference type="SAM" id="Phobius"/>
    </source>
</evidence>
<sequence length="490" mass="53236">MTAASSVNTLKSACVARADPGSGGVLTLDSYKHDYKYPTTDQTRVNSLAVGLQQAGAFAACLVAWPISDKLGRRKALMISSFVFCVGALIETSNTHSLAAFYVGRVIAGLGLGAASTVTPVYISEMAPKELRARIGSFFQFFFTIGIFTSYWIDYGMDEVYGNALISRQWQIPIGLQLVPAGLLGFGTITLKESVRWLTKKGRHDEAWDSLRWIRADGSRATRDEMEEIREGAAREALVTADFHIKELIQPTNLPLTATAFLVFLAQQATGATAFAYFGPQYFKLLVGNSTHTALLLTAIFGAIKVAACGFFVWFLAERITRRHVLIYGAFIMAACQITTAAVVKAKPPPEDGGITSAGIATVALIYLFVIMYNLSWGPLPWPYVSEIFPARIRDPGTAVGVASQWLFNLVFSLTTPYMIENLGWGTFLLWGAFDVVIGTAAALWLNETSGKSLEEIAKRRIRGGGDRESPSDGRFEGGMTGDVDVAPVK</sequence>
<dbReference type="PANTHER" id="PTHR48022">
    <property type="entry name" value="PLASTIDIC GLUCOSE TRANSPORTER 4"/>
    <property type="match status" value="1"/>
</dbReference>
<keyword evidence="6 9" id="KW-0472">Membrane</keyword>
<dbReference type="InterPro" id="IPR020846">
    <property type="entry name" value="MFS_dom"/>
</dbReference>
<dbReference type="InterPro" id="IPR050360">
    <property type="entry name" value="MFS_Sugar_Transporters"/>
</dbReference>
<dbReference type="SUPFAM" id="SSF103473">
    <property type="entry name" value="MFS general substrate transporter"/>
    <property type="match status" value="1"/>
</dbReference>
<evidence type="ECO:0000256" key="2">
    <source>
        <dbReference type="ARBA" id="ARBA00010992"/>
    </source>
</evidence>
<feature type="transmembrane region" description="Helical" evidence="9">
    <location>
        <begin position="45"/>
        <end position="64"/>
    </location>
</feature>
<dbReference type="InterPro" id="IPR005829">
    <property type="entry name" value="Sugar_transporter_CS"/>
</dbReference>
<evidence type="ECO:0000256" key="4">
    <source>
        <dbReference type="ARBA" id="ARBA00022692"/>
    </source>
</evidence>
<name>A0A6G1GLT2_9PEZI</name>
<gene>
    <name evidence="11" type="ORF">K402DRAFT_398146</name>
</gene>
<dbReference type="PRINTS" id="PR00171">
    <property type="entry name" value="SUGRTRNSPORT"/>
</dbReference>
<feature type="transmembrane region" description="Helical" evidence="9">
    <location>
        <begin position="325"/>
        <end position="343"/>
    </location>
</feature>
<dbReference type="PANTHER" id="PTHR48022:SF25">
    <property type="entry name" value="QUINATE TRANSPORTER, PUTATIVE (AFU_ORTHOLOGUE AFUA_5G12950)-RELATED"/>
    <property type="match status" value="1"/>
</dbReference>
<evidence type="ECO:0000256" key="5">
    <source>
        <dbReference type="ARBA" id="ARBA00022989"/>
    </source>
</evidence>
<feature type="transmembrane region" description="Helical" evidence="9">
    <location>
        <begin position="173"/>
        <end position="191"/>
    </location>
</feature>
<feature type="domain" description="Major facilitator superfamily (MFS) profile" evidence="10">
    <location>
        <begin position="1"/>
        <end position="450"/>
    </location>
</feature>
<dbReference type="Gene3D" id="1.20.1250.20">
    <property type="entry name" value="MFS general substrate transporter like domains"/>
    <property type="match status" value="1"/>
</dbReference>
<feature type="transmembrane region" description="Helical" evidence="9">
    <location>
        <begin position="426"/>
        <end position="446"/>
    </location>
</feature>
<organism evidence="11 12">
    <name type="scientific">Aulographum hederae CBS 113979</name>
    <dbReference type="NCBI Taxonomy" id="1176131"/>
    <lineage>
        <taxon>Eukaryota</taxon>
        <taxon>Fungi</taxon>
        <taxon>Dikarya</taxon>
        <taxon>Ascomycota</taxon>
        <taxon>Pezizomycotina</taxon>
        <taxon>Dothideomycetes</taxon>
        <taxon>Pleosporomycetidae</taxon>
        <taxon>Aulographales</taxon>
        <taxon>Aulographaceae</taxon>
    </lineage>
</organism>
<dbReference type="PROSITE" id="PS00217">
    <property type="entry name" value="SUGAR_TRANSPORT_2"/>
    <property type="match status" value="1"/>
</dbReference>
<dbReference type="AlphaFoldDB" id="A0A6G1GLT2"/>
<keyword evidence="3 7" id="KW-0813">Transport</keyword>
<feature type="region of interest" description="Disordered" evidence="8">
    <location>
        <begin position="462"/>
        <end position="490"/>
    </location>
</feature>
<evidence type="ECO:0000256" key="1">
    <source>
        <dbReference type="ARBA" id="ARBA00004141"/>
    </source>
</evidence>
<dbReference type="OrthoDB" id="6612291at2759"/>
<keyword evidence="5 9" id="KW-1133">Transmembrane helix</keyword>
<feature type="transmembrane region" description="Helical" evidence="9">
    <location>
        <begin position="99"/>
        <end position="123"/>
    </location>
</feature>
<dbReference type="InterPro" id="IPR003663">
    <property type="entry name" value="Sugar/inositol_transpt"/>
</dbReference>
<dbReference type="EMBL" id="ML977192">
    <property type="protein sequence ID" value="KAF1981895.1"/>
    <property type="molecule type" value="Genomic_DNA"/>
</dbReference>
<keyword evidence="11" id="KW-0762">Sugar transport</keyword>
<feature type="transmembrane region" description="Helical" evidence="9">
    <location>
        <begin position="294"/>
        <end position="316"/>
    </location>
</feature>
<evidence type="ECO:0000313" key="11">
    <source>
        <dbReference type="EMBL" id="KAF1981895.1"/>
    </source>
</evidence>
<feature type="transmembrane region" description="Helical" evidence="9">
    <location>
        <begin position="355"/>
        <end position="376"/>
    </location>
</feature>
<dbReference type="GO" id="GO:0005351">
    <property type="term" value="F:carbohydrate:proton symporter activity"/>
    <property type="evidence" value="ECO:0007669"/>
    <property type="project" value="TreeGrafter"/>
</dbReference>
<comment type="subcellular location">
    <subcellularLocation>
        <location evidence="1">Membrane</location>
        <topology evidence="1">Multi-pass membrane protein</topology>
    </subcellularLocation>
</comment>
<proteinExistence type="inferred from homology"/>
<keyword evidence="4 9" id="KW-0812">Transmembrane</keyword>
<comment type="similarity">
    <text evidence="2 7">Belongs to the major facilitator superfamily. Sugar transporter (TC 2.A.1.1) family.</text>
</comment>
<feature type="transmembrane region" description="Helical" evidence="9">
    <location>
        <begin position="135"/>
        <end position="153"/>
    </location>
</feature>
<dbReference type="PROSITE" id="PS50850">
    <property type="entry name" value="MFS"/>
    <property type="match status" value="1"/>
</dbReference>
<feature type="transmembrane region" description="Helical" evidence="9">
    <location>
        <begin position="397"/>
        <end position="420"/>
    </location>
</feature>
<evidence type="ECO:0000313" key="12">
    <source>
        <dbReference type="Proteomes" id="UP000800041"/>
    </source>
</evidence>
<dbReference type="InterPro" id="IPR036259">
    <property type="entry name" value="MFS_trans_sf"/>
</dbReference>